<dbReference type="InterPro" id="IPR046347">
    <property type="entry name" value="bZIP_sf"/>
</dbReference>
<sequence>MSAARDGAGQADWPQQASQGHQDQDENNHSHTSLSSPCGGHSQSRLSLLPLPTCSPRSVAQTNFQPDHPQIHDFYHAPCPQQLQPSDLFLPPPFSVDTNLFGLPESQLLPDRYTFELGSQIFPPDPAGAATTSNINCVSATEQPPPADASFFPTAVPQTFQQPLLSQDETLSRSSQGNGLGVAPAIDPTPTDSLRSWPQPPLLPRSTVVDWPVPLALRSDKPQAPPPMPRNAASADSRQDKAGPSTDTSSAAPTKPSRGPPKATRKRARVEDADEADAAEAGEQSPDPARDGEPSGQRKKTRGRPRKRRRQQIREAQRAYRARKDSAITELEDKLLKAHEKMSNMANEFSKFIDFANTKGALASNNVEVSRRLQDISSKFQTIASESASAGAGHPQAVDPSGSSVVSNGTDGHRRILPLLRPSDSAHSSSPSFVEVTQALQVDSSYEILAHPTLSNASFPDYDPSAQAPEDLDLDEEIPVATASCYVEAIGPGLQAPVSYAHQELTFGRRMQRNILERGLRLVSMESPPPDRYHAVFGFCLLFESRESITWRLRDRLMAARGESLNYWRAPFTNLGGAGWHYPNATSQSDSSSSSSFDAPYGNQGTYEAHRPQHNTGYSMGPHWDSSIENVKCRIGKRMQILFPGFTGEFLDTGEIEIYMRERGIYIPGNADYVKAQVDLDDFNGAVDIFAYNKPRDTGPKLISGPNTGPPLFKDGSTPGAPDTNSIFPFICPAIPTQPPPPPPPSRKMTVDIDVTVLAEGICANAVCLGRTPAIRPKDLDKALDQAMFNRIPIYNPFMHFPQMR</sequence>
<evidence type="ECO:0000313" key="3">
    <source>
        <dbReference type="EMBL" id="CAG9988527.1"/>
    </source>
</evidence>
<dbReference type="GO" id="GO:0003700">
    <property type="term" value="F:DNA-binding transcription factor activity"/>
    <property type="evidence" value="ECO:0007669"/>
    <property type="project" value="InterPro"/>
</dbReference>
<feature type="region of interest" description="Disordered" evidence="1">
    <location>
        <begin position="1"/>
        <end position="72"/>
    </location>
</feature>
<feature type="compositionally biased region" description="Polar residues" evidence="1">
    <location>
        <begin position="30"/>
        <end position="46"/>
    </location>
</feature>
<dbReference type="AlphaFoldDB" id="A0A9N9Y5R5"/>
<dbReference type="Gene3D" id="1.20.5.170">
    <property type="match status" value="1"/>
</dbReference>
<protein>
    <recommendedName>
        <fullName evidence="2">FHA domain-containing protein</fullName>
    </recommendedName>
</protein>
<feature type="region of interest" description="Disordered" evidence="1">
    <location>
        <begin position="700"/>
        <end position="719"/>
    </location>
</feature>
<accession>A0A9N9Y5R5</accession>
<dbReference type="InterPro" id="IPR000253">
    <property type="entry name" value="FHA_dom"/>
</dbReference>
<proteinExistence type="predicted"/>
<organism evidence="3 4">
    <name type="scientific">Clonostachys byssicola</name>
    <dbReference type="NCBI Taxonomy" id="160290"/>
    <lineage>
        <taxon>Eukaryota</taxon>
        <taxon>Fungi</taxon>
        <taxon>Dikarya</taxon>
        <taxon>Ascomycota</taxon>
        <taxon>Pezizomycotina</taxon>
        <taxon>Sordariomycetes</taxon>
        <taxon>Hypocreomycetidae</taxon>
        <taxon>Hypocreales</taxon>
        <taxon>Bionectriaceae</taxon>
        <taxon>Clonostachys</taxon>
    </lineage>
</organism>
<feature type="compositionally biased region" description="Polar residues" evidence="1">
    <location>
        <begin position="401"/>
        <end position="410"/>
    </location>
</feature>
<gene>
    <name evidence="3" type="ORF">CBYS24578_00010079</name>
</gene>
<evidence type="ECO:0000313" key="4">
    <source>
        <dbReference type="Proteomes" id="UP000754883"/>
    </source>
</evidence>
<comment type="caution">
    <text evidence="3">The sequence shown here is derived from an EMBL/GenBank/DDBJ whole genome shotgun (WGS) entry which is preliminary data.</text>
</comment>
<reference evidence="3 4" key="2">
    <citation type="submission" date="2021-10" db="EMBL/GenBank/DDBJ databases">
        <authorList>
            <person name="Piombo E."/>
        </authorList>
    </citation>
    <scope>NUCLEOTIDE SEQUENCE [LARGE SCALE GENOMIC DNA]</scope>
</reference>
<evidence type="ECO:0000256" key="1">
    <source>
        <dbReference type="SAM" id="MobiDB-lite"/>
    </source>
</evidence>
<name>A0A9N9Y5R5_9HYPO</name>
<evidence type="ECO:0000259" key="2">
    <source>
        <dbReference type="PROSITE" id="PS50006"/>
    </source>
</evidence>
<dbReference type="SUPFAM" id="SSF57959">
    <property type="entry name" value="Leucine zipper domain"/>
    <property type="match status" value="1"/>
</dbReference>
<dbReference type="PANTHER" id="PTHR40618:SF1">
    <property type="entry name" value="B-ZIP TRANSCRIPTION FACTOR (EUROFUNG)"/>
    <property type="match status" value="1"/>
</dbReference>
<feature type="compositionally biased region" description="Low complexity" evidence="1">
    <location>
        <begin position="587"/>
        <end position="596"/>
    </location>
</feature>
<feature type="compositionally biased region" description="Basic residues" evidence="1">
    <location>
        <begin position="297"/>
        <end position="311"/>
    </location>
</feature>
<dbReference type="PANTHER" id="PTHR40618">
    <property type="entry name" value="B-ZIP TRANSCRIPTION FACTOR (EUROFUNG)-RELATED"/>
    <property type="match status" value="1"/>
</dbReference>
<feature type="region of interest" description="Disordered" evidence="1">
    <location>
        <begin position="167"/>
        <end position="201"/>
    </location>
</feature>
<feature type="region of interest" description="Disordered" evidence="1">
    <location>
        <begin position="387"/>
        <end position="416"/>
    </location>
</feature>
<feature type="compositionally biased region" description="Polar residues" evidence="1">
    <location>
        <begin position="55"/>
        <end position="65"/>
    </location>
</feature>
<feature type="compositionally biased region" description="Basic and acidic residues" evidence="1">
    <location>
        <begin position="312"/>
        <end position="325"/>
    </location>
</feature>
<dbReference type="OrthoDB" id="3555317at2759"/>
<dbReference type="Proteomes" id="UP000754883">
    <property type="component" value="Unassembled WGS sequence"/>
</dbReference>
<dbReference type="EMBL" id="CABFNO020001451">
    <property type="protein sequence ID" value="CAG9988527.1"/>
    <property type="molecule type" value="Genomic_DNA"/>
</dbReference>
<feature type="compositionally biased region" description="Polar residues" evidence="1">
    <location>
        <begin position="167"/>
        <end position="177"/>
    </location>
</feature>
<feature type="domain" description="FHA" evidence="2">
    <location>
        <begin position="505"/>
        <end position="570"/>
    </location>
</feature>
<dbReference type="CDD" id="cd14688">
    <property type="entry name" value="bZIP_YAP"/>
    <property type="match status" value="1"/>
</dbReference>
<feature type="region of interest" description="Disordered" evidence="1">
    <location>
        <begin position="586"/>
        <end position="616"/>
    </location>
</feature>
<feature type="region of interest" description="Disordered" evidence="1">
    <location>
        <begin position="217"/>
        <end position="325"/>
    </location>
</feature>
<dbReference type="PROSITE" id="PS50006">
    <property type="entry name" value="FHA_DOMAIN"/>
    <property type="match status" value="1"/>
</dbReference>
<reference evidence="4" key="1">
    <citation type="submission" date="2019-06" db="EMBL/GenBank/DDBJ databases">
        <authorList>
            <person name="Broberg M."/>
        </authorList>
    </citation>
    <scope>NUCLEOTIDE SEQUENCE [LARGE SCALE GENOMIC DNA]</scope>
</reference>
<keyword evidence="4" id="KW-1185">Reference proteome</keyword>